<dbReference type="Pfam" id="PF02739">
    <property type="entry name" value="5_3_exonuc_N"/>
    <property type="match status" value="1"/>
</dbReference>
<feature type="domain" description="5'-3' exonuclease" evidence="3">
    <location>
        <begin position="8"/>
        <end position="262"/>
    </location>
</feature>
<evidence type="ECO:0000313" key="5">
    <source>
        <dbReference type="Proteomes" id="UP000006034"/>
    </source>
</evidence>
<dbReference type="Gene3D" id="3.40.50.1010">
    <property type="entry name" value="5'-nuclease"/>
    <property type="match status" value="1"/>
</dbReference>
<evidence type="ECO:0000313" key="4">
    <source>
        <dbReference type="EMBL" id="EFV42776.1"/>
    </source>
</evidence>
<accession>E5YB80</accession>
<dbReference type="OrthoDB" id="9806424at2"/>
<dbReference type="GeneID" id="78085010"/>
<evidence type="ECO:0000259" key="3">
    <source>
        <dbReference type="SMART" id="SM00475"/>
    </source>
</evidence>
<dbReference type="EMBL" id="ADCP02000001">
    <property type="protein sequence ID" value="EFV42776.1"/>
    <property type="molecule type" value="Genomic_DNA"/>
</dbReference>
<proteinExistence type="predicted"/>
<dbReference type="InterPro" id="IPR029060">
    <property type="entry name" value="PIN-like_dom_sf"/>
</dbReference>
<organism evidence="4 5">
    <name type="scientific">Bilophila wadsworthia (strain 3_1_6)</name>
    <dbReference type="NCBI Taxonomy" id="563192"/>
    <lineage>
        <taxon>Bacteria</taxon>
        <taxon>Pseudomonadati</taxon>
        <taxon>Thermodesulfobacteriota</taxon>
        <taxon>Desulfovibrionia</taxon>
        <taxon>Desulfovibrionales</taxon>
        <taxon>Desulfovibrionaceae</taxon>
        <taxon>Bilophila</taxon>
    </lineage>
</organism>
<evidence type="ECO:0000256" key="1">
    <source>
        <dbReference type="ARBA" id="ARBA00022722"/>
    </source>
</evidence>
<reference evidence="4 5" key="1">
    <citation type="submission" date="2010-10" db="EMBL/GenBank/DDBJ databases">
        <authorList>
            <consortium name="The Broad Institute Genome Sequencing Platform"/>
            <person name="Ward D."/>
            <person name="Earl A."/>
            <person name="Feldgarden M."/>
            <person name="Young S.K."/>
            <person name="Gargeya S."/>
            <person name="Zeng Q."/>
            <person name="Alvarado L."/>
            <person name="Berlin A."/>
            <person name="Bochicchio J."/>
            <person name="Chapman S.B."/>
            <person name="Chen Z."/>
            <person name="Freedman E."/>
            <person name="Gellesch M."/>
            <person name="Goldberg J."/>
            <person name="Griggs A."/>
            <person name="Gujja S."/>
            <person name="Heilman E."/>
            <person name="Heiman D."/>
            <person name="Howarth C."/>
            <person name="Mehta T."/>
            <person name="Neiman D."/>
            <person name="Pearson M."/>
            <person name="Roberts A."/>
            <person name="Saif S."/>
            <person name="Shea T."/>
            <person name="Shenoy N."/>
            <person name="Sisk P."/>
            <person name="Stolte C."/>
            <person name="Sykes S."/>
            <person name="White J."/>
            <person name="Yandava C."/>
            <person name="Allen-Vercoe E."/>
            <person name="Sibley C."/>
            <person name="Ambrose C.E."/>
            <person name="Strauss J."/>
            <person name="Daigneault M."/>
            <person name="Haas B."/>
            <person name="Nusbaum C."/>
            <person name="Birren B."/>
        </authorList>
    </citation>
    <scope>NUCLEOTIDE SEQUENCE [LARGE SCALE GENOMIC DNA]</scope>
    <source>
        <strain evidence="4 5">3_1_6</strain>
    </source>
</reference>
<keyword evidence="5" id="KW-1185">Reference proteome</keyword>
<sequence>MKQPAHNAPYLLIDADVLAYRAAAGAEKVICFEEDSCFPLCSLADAQAAFFGQLYAILDQLGTSDYALCFSDDHNGGFRRRLFPGYKANRDGKPRPVALKFLREALMRDDNPDASVYIKPGLEADDCLGILATLPSFMRGRQKVIVSVDKDMKSIPGFFYDMGKPDLGIQPVSREDADLWHMTQTLIGDAADGYPGCPKIGPMTAKKLFDGIPRDYGHLWPVVVSAFEKVGFGEAEAVTQARLARILRAEDWDFNTKEVKLWTPPSTCKTR</sequence>
<reference evidence="4 5" key="2">
    <citation type="submission" date="2013-04" db="EMBL/GenBank/DDBJ databases">
        <title>The Genome Sequence of Bilophila wadsworthia 3_1_6.</title>
        <authorList>
            <consortium name="The Broad Institute Genomics Platform"/>
            <person name="Earl A."/>
            <person name="Ward D."/>
            <person name="Feldgarden M."/>
            <person name="Gevers D."/>
            <person name="Sibley C."/>
            <person name="Strauss J."/>
            <person name="Allen-Vercoe E."/>
            <person name="Walker B."/>
            <person name="Young S."/>
            <person name="Zeng Q."/>
            <person name="Gargeya S."/>
            <person name="Fitzgerald M."/>
            <person name="Haas B."/>
            <person name="Abouelleil A."/>
            <person name="Allen A.W."/>
            <person name="Alvarado L."/>
            <person name="Arachchi H.M."/>
            <person name="Berlin A.M."/>
            <person name="Chapman S.B."/>
            <person name="Gainer-Dewar J."/>
            <person name="Goldberg J."/>
            <person name="Griggs A."/>
            <person name="Gujja S."/>
            <person name="Hansen M."/>
            <person name="Howarth C."/>
            <person name="Imamovic A."/>
            <person name="Ireland A."/>
            <person name="Larimer J."/>
            <person name="McCowan C."/>
            <person name="Murphy C."/>
            <person name="Pearson M."/>
            <person name="Poon T.W."/>
            <person name="Priest M."/>
            <person name="Roberts A."/>
            <person name="Saif S."/>
            <person name="Shea T."/>
            <person name="Sisk P."/>
            <person name="Sykes S."/>
            <person name="Wortman J."/>
            <person name="Nusbaum C."/>
            <person name="Birren B."/>
        </authorList>
    </citation>
    <scope>NUCLEOTIDE SEQUENCE [LARGE SCALE GENOMIC DNA]</scope>
    <source>
        <strain evidence="4 5">3_1_6</strain>
    </source>
</reference>
<dbReference type="RefSeq" id="WP_005030307.1">
    <property type="nucleotide sequence ID" value="NZ_KE150238.1"/>
</dbReference>
<dbReference type="InterPro" id="IPR038969">
    <property type="entry name" value="FEN"/>
</dbReference>
<dbReference type="SUPFAM" id="SSF88723">
    <property type="entry name" value="PIN domain-like"/>
    <property type="match status" value="1"/>
</dbReference>
<dbReference type="GO" id="GO:0008409">
    <property type="term" value="F:5'-3' exonuclease activity"/>
    <property type="evidence" value="ECO:0007669"/>
    <property type="project" value="InterPro"/>
</dbReference>
<dbReference type="SUPFAM" id="SSF47807">
    <property type="entry name" value="5' to 3' exonuclease, C-terminal subdomain"/>
    <property type="match status" value="1"/>
</dbReference>
<dbReference type="Proteomes" id="UP000006034">
    <property type="component" value="Unassembled WGS sequence"/>
</dbReference>
<dbReference type="PANTHER" id="PTHR42646">
    <property type="entry name" value="FLAP ENDONUCLEASE XNI"/>
    <property type="match status" value="1"/>
</dbReference>
<dbReference type="GO" id="GO:0033567">
    <property type="term" value="P:DNA replication, Okazaki fragment processing"/>
    <property type="evidence" value="ECO:0007669"/>
    <property type="project" value="InterPro"/>
</dbReference>
<dbReference type="GO" id="GO:0003677">
    <property type="term" value="F:DNA binding"/>
    <property type="evidence" value="ECO:0007669"/>
    <property type="project" value="InterPro"/>
</dbReference>
<dbReference type="eggNOG" id="COG0258">
    <property type="taxonomic scope" value="Bacteria"/>
</dbReference>
<dbReference type="InterPro" id="IPR002421">
    <property type="entry name" value="5-3_exonuclease"/>
</dbReference>
<dbReference type="STRING" id="563192.HMPREF0179_03453"/>
<dbReference type="PANTHER" id="PTHR42646:SF2">
    <property type="entry name" value="5'-3' EXONUCLEASE FAMILY PROTEIN"/>
    <property type="match status" value="1"/>
</dbReference>
<comment type="caution">
    <text evidence="4">The sequence shown here is derived from an EMBL/GenBank/DDBJ whole genome shotgun (WGS) entry which is preliminary data.</text>
</comment>
<dbReference type="HOGENOM" id="CLU_1122798_0_0_7"/>
<dbReference type="InterPro" id="IPR036279">
    <property type="entry name" value="5-3_exonuclease_C_sf"/>
</dbReference>
<dbReference type="SMART" id="SM00475">
    <property type="entry name" value="53EXOc"/>
    <property type="match status" value="1"/>
</dbReference>
<dbReference type="InterPro" id="IPR020046">
    <property type="entry name" value="5-3_exonucl_a-hlix_arch_N"/>
</dbReference>
<evidence type="ECO:0000256" key="2">
    <source>
        <dbReference type="ARBA" id="ARBA00022801"/>
    </source>
</evidence>
<dbReference type="GO" id="GO:0017108">
    <property type="term" value="F:5'-flap endonuclease activity"/>
    <property type="evidence" value="ECO:0007669"/>
    <property type="project" value="InterPro"/>
</dbReference>
<gene>
    <name evidence="4" type="ORF">HMPREF0179_03453</name>
</gene>
<name>E5YB80_BILW3</name>
<protein>
    <recommendedName>
        <fullName evidence="3">5'-3' exonuclease domain-containing protein</fullName>
    </recommendedName>
</protein>
<dbReference type="Gene3D" id="1.10.150.20">
    <property type="entry name" value="5' to 3' exonuclease, C-terminal subdomain"/>
    <property type="match status" value="1"/>
</dbReference>
<keyword evidence="2" id="KW-0378">Hydrolase</keyword>
<keyword evidence="1" id="KW-0540">Nuclease</keyword>
<dbReference type="AlphaFoldDB" id="E5YB80"/>